<gene>
    <name evidence="2" type="ORF">QE152_g26620</name>
</gene>
<dbReference type="AlphaFoldDB" id="A0AAW1JX74"/>
<dbReference type="EMBL" id="JASPKY010000310">
    <property type="protein sequence ID" value="KAK9709378.1"/>
    <property type="molecule type" value="Genomic_DNA"/>
</dbReference>
<evidence type="ECO:0000313" key="3">
    <source>
        <dbReference type="Proteomes" id="UP001458880"/>
    </source>
</evidence>
<feature type="compositionally biased region" description="Polar residues" evidence="1">
    <location>
        <begin position="1"/>
        <end position="12"/>
    </location>
</feature>
<feature type="region of interest" description="Disordered" evidence="1">
    <location>
        <begin position="1"/>
        <end position="21"/>
    </location>
</feature>
<sequence length="102" mass="10911">MQQRKAVSSGQPGLSIDRSGCQDGPGLVLIGAVAKMASVSVGPHHNIDVISSILRLQSCGAYFHLASLYTNRLDLRSNRQLLRTQAISSFTPTPTGFKAVFP</sequence>
<name>A0AAW1JX74_POPJA</name>
<protein>
    <submittedName>
        <fullName evidence="2">Uncharacterized protein</fullName>
    </submittedName>
</protein>
<reference evidence="2 3" key="1">
    <citation type="journal article" date="2024" name="BMC Genomics">
        <title>De novo assembly and annotation of Popillia japonica's genome with initial clues to its potential as an invasive pest.</title>
        <authorList>
            <person name="Cucini C."/>
            <person name="Boschi S."/>
            <person name="Funari R."/>
            <person name="Cardaioli E."/>
            <person name="Iannotti N."/>
            <person name="Marturano G."/>
            <person name="Paoli F."/>
            <person name="Bruttini M."/>
            <person name="Carapelli A."/>
            <person name="Frati F."/>
            <person name="Nardi F."/>
        </authorList>
    </citation>
    <scope>NUCLEOTIDE SEQUENCE [LARGE SCALE GENOMIC DNA]</scope>
    <source>
        <strain evidence="2">DMR45628</strain>
    </source>
</reference>
<dbReference type="Proteomes" id="UP001458880">
    <property type="component" value="Unassembled WGS sequence"/>
</dbReference>
<proteinExistence type="predicted"/>
<keyword evidence="3" id="KW-1185">Reference proteome</keyword>
<evidence type="ECO:0000256" key="1">
    <source>
        <dbReference type="SAM" id="MobiDB-lite"/>
    </source>
</evidence>
<evidence type="ECO:0000313" key="2">
    <source>
        <dbReference type="EMBL" id="KAK9709378.1"/>
    </source>
</evidence>
<organism evidence="2 3">
    <name type="scientific">Popillia japonica</name>
    <name type="common">Japanese beetle</name>
    <dbReference type="NCBI Taxonomy" id="7064"/>
    <lineage>
        <taxon>Eukaryota</taxon>
        <taxon>Metazoa</taxon>
        <taxon>Ecdysozoa</taxon>
        <taxon>Arthropoda</taxon>
        <taxon>Hexapoda</taxon>
        <taxon>Insecta</taxon>
        <taxon>Pterygota</taxon>
        <taxon>Neoptera</taxon>
        <taxon>Endopterygota</taxon>
        <taxon>Coleoptera</taxon>
        <taxon>Polyphaga</taxon>
        <taxon>Scarabaeiformia</taxon>
        <taxon>Scarabaeidae</taxon>
        <taxon>Rutelinae</taxon>
        <taxon>Popillia</taxon>
    </lineage>
</organism>
<comment type="caution">
    <text evidence="2">The sequence shown here is derived from an EMBL/GenBank/DDBJ whole genome shotgun (WGS) entry which is preliminary data.</text>
</comment>
<accession>A0AAW1JX74</accession>